<sequence length="278" mass="31540">MNPIAKRRTSLAVKYALMILYAVITIFPLYWTFVNSFRTNDQIFSKMVLWPENITYLENYKMIFEQDIPLAFKNSVVLTSISLVLLICCTLMAAYVLSAYRFKFAKVIYLLFAMGVVIPRLSILIVTFRNFKSFGFLNQQYPIIFCYVTFELPLSIFLIVGFMQSLPSSVLESGIIDGCNSFRLLTQIVLPMSRNGLLTVIILSFVSIWNEYAYSLVLLSNRKFKTLTIALASSKTEFTIEYGMLSAGAVFAVVPIMLVYFFLQDKIISGMVVGAVKG</sequence>
<evidence type="ECO:0000256" key="6">
    <source>
        <dbReference type="ARBA" id="ARBA00023136"/>
    </source>
</evidence>
<dbReference type="PROSITE" id="PS50928">
    <property type="entry name" value="ABC_TM1"/>
    <property type="match status" value="1"/>
</dbReference>
<organism evidence="9 10">
    <name type="scientific">Massiliimalia timonensis</name>
    <dbReference type="NCBI Taxonomy" id="1987501"/>
    <lineage>
        <taxon>Bacteria</taxon>
        <taxon>Bacillati</taxon>
        <taxon>Bacillota</taxon>
        <taxon>Clostridia</taxon>
        <taxon>Eubacteriales</taxon>
        <taxon>Oscillospiraceae</taxon>
        <taxon>Massiliimalia</taxon>
    </lineage>
</organism>
<feature type="transmembrane region" description="Helical" evidence="7">
    <location>
        <begin position="242"/>
        <end position="263"/>
    </location>
</feature>
<dbReference type="PANTHER" id="PTHR43744:SF12">
    <property type="entry name" value="ABC TRANSPORTER PERMEASE PROTEIN MG189-RELATED"/>
    <property type="match status" value="1"/>
</dbReference>
<keyword evidence="10" id="KW-1185">Reference proteome</keyword>
<keyword evidence="2 7" id="KW-0813">Transport</keyword>
<accession>A0A8J6TYC3</accession>
<feature type="transmembrane region" description="Helical" evidence="7">
    <location>
        <begin position="76"/>
        <end position="100"/>
    </location>
</feature>
<feature type="transmembrane region" description="Helical" evidence="7">
    <location>
        <begin position="184"/>
        <end position="209"/>
    </location>
</feature>
<name>A0A8J6TYC3_9FIRM</name>
<keyword evidence="3" id="KW-1003">Cell membrane</keyword>
<feature type="transmembrane region" description="Helical" evidence="7">
    <location>
        <begin position="140"/>
        <end position="163"/>
    </location>
</feature>
<dbReference type="SUPFAM" id="SSF161098">
    <property type="entry name" value="MetI-like"/>
    <property type="match status" value="1"/>
</dbReference>
<comment type="subcellular location">
    <subcellularLocation>
        <location evidence="1 7">Cell membrane</location>
        <topology evidence="1 7">Multi-pass membrane protein</topology>
    </subcellularLocation>
</comment>
<keyword evidence="5 7" id="KW-1133">Transmembrane helix</keyword>
<dbReference type="GO" id="GO:0005886">
    <property type="term" value="C:plasma membrane"/>
    <property type="evidence" value="ECO:0007669"/>
    <property type="project" value="UniProtKB-SubCell"/>
</dbReference>
<feature type="transmembrane region" description="Helical" evidence="7">
    <location>
        <begin position="107"/>
        <end position="128"/>
    </location>
</feature>
<keyword evidence="4 7" id="KW-0812">Transmembrane</keyword>
<evidence type="ECO:0000256" key="3">
    <source>
        <dbReference type="ARBA" id="ARBA00022475"/>
    </source>
</evidence>
<dbReference type="Pfam" id="PF00528">
    <property type="entry name" value="BPD_transp_1"/>
    <property type="match status" value="1"/>
</dbReference>
<dbReference type="PANTHER" id="PTHR43744">
    <property type="entry name" value="ABC TRANSPORTER PERMEASE PROTEIN MG189-RELATED-RELATED"/>
    <property type="match status" value="1"/>
</dbReference>
<dbReference type="RefSeq" id="WP_187536122.1">
    <property type="nucleotide sequence ID" value="NZ_JACRTL010000001.1"/>
</dbReference>
<dbReference type="EMBL" id="JACRTL010000001">
    <property type="protein sequence ID" value="MBC8609627.1"/>
    <property type="molecule type" value="Genomic_DNA"/>
</dbReference>
<evidence type="ECO:0000256" key="1">
    <source>
        <dbReference type="ARBA" id="ARBA00004651"/>
    </source>
</evidence>
<dbReference type="Gene3D" id="1.10.3720.10">
    <property type="entry name" value="MetI-like"/>
    <property type="match status" value="1"/>
</dbReference>
<proteinExistence type="inferred from homology"/>
<feature type="domain" description="ABC transmembrane type-1" evidence="8">
    <location>
        <begin position="72"/>
        <end position="263"/>
    </location>
</feature>
<keyword evidence="6 7" id="KW-0472">Membrane</keyword>
<dbReference type="InterPro" id="IPR000515">
    <property type="entry name" value="MetI-like"/>
</dbReference>
<dbReference type="AlphaFoldDB" id="A0A8J6TYC3"/>
<evidence type="ECO:0000313" key="10">
    <source>
        <dbReference type="Proteomes" id="UP000632659"/>
    </source>
</evidence>
<dbReference type="Proteomes" id="UP000632659">
    <property type="component" value="Unassembled WGS sequence"/>
</dbReference>
<feature type="transmembrane region" description="Helical" evidence="7">
    <location>
        <begin position="12"/>
        <end position="31"/>
    </location>
</feature>
<dbReference type="CDD" id="cd06261">
    <property type="entry name" value="TM_PBP2"/>
    <property type="match status" value="1"/>
</dbReference>
<comment type="similarity">
    <text evidence="7">Belongs to the binding-protein-dependent transport system permease family.</text>
</comment>
<dbReference type="InterPro" id="IPR035906">
    <property type="entry name" value="MetI-like_sf"/>
</dbReference>
<evidence type="ECO:0000313" key="9">
    <source>
        <dbReference type="EMBL" id="MBC8609627.1"/>
    </source>
</evidence>
<evidence type="ECO:0000256" key="5">
    <source>
        <dbReference type="ARBA" id="ARBA00022989"/>
    </source>
</evidence>
<dbReference type="GO" id="GO:0055085">
    <property type="term" value="P:transmembrane transport"/>
    <property type="evidence" value="ECO:0007669"/>
    <property type="project" value="InterPro"/>
</dbReference>
<evidence type="ECO:0000256" key="7">
    <source>
        <dbReference type="RuleBase" id="RU363032"/>
    </source>
</evidence>
<protein>
    <submittedName>
        <fullName evidence="9">Carbohydrate ABC transporter permease</fullName>
    </submittedName>
</protein>
<evidence type="ECO:0000256" key="2">
    <source>
        <dbReference type="ARBA" id="ARBA00022448"/>
    </source>
</evidence>
<evidence type="ECO:0000259" key="8">
    <source>
        <dbReference type="PROSITE" id="PS50928"/>
    </source>
</evidence>
<gene>
    <name evidence="9" type="ORF">H8702_00645</name>
</gene>
<comment type="caution">
    <text evidence="9">The sequence shown here is derived from an EMBL/GenBank/DDBJ whole genome shotgun (WGS) entry which is preliminary data.</text>
</comment>
<evidence type="ECO:0000256" key="4">
    <source>
        <dbReference type="ARBA" id="ARBA00022692"/>
    </source>
</evidence>
<reference evidence="9" key="1">
    <citation type="submission" date="2020-08" db="EMBL/GenBank/DDBJ databases">
        <title>Genome public.</title>
        <authorList>
            <person name="Liu C."/>
            <person name="Sun Q."/>
        </authorList>
    </citation>
    <scope>NUCLEOTIDE SEQUENCE</scope>
    <source>
        <strain evidence="9">NSJ-15</strain>
    </source>
</reference>